<dbReference type="AlphaFoldDB" id="A0A4R5DLE0"/>
<dbReference type="EMBL" id="SMKZ01000002">
    <property type="protein sequence ID" value="TDE15046.1"/>
    <property type="molecule type" value="Genomic_DNA"/>
</dbReference>
<dbReference type="PANTHER" id="PTHR12128:SF66">
    <property type="entry name" value="4-HYDROXY-2-OXOGLUTARATE ALDOLASE, MITOCHONDRIAL"/>
    <property type="match status" value="1"/>
</dbReference>
<proteinExistence type="inferred from homology"/>
<dbReference type="InterPro" id="IPR013785">
    <property type="entry name" value="Aldolase_TIM"/>
</dbReference>
<dbReference type="GO" id="GO:0008840">
    <property type="term" value="F:4-hydroxy-tetrahydrodipicolinate synthase activity"/>
    <property type="evidence" value="ECO:0007669"/>
    <property type="project" value="TreeGrafter"/>
</dbReference>
<protein>
    <submittedName>
        <fullName evidence="5">Dihydrodipicolinate synthase family protein</fullName>
    </submittedName>
</protein>
<dbReference type="InterPro" id="IPR002220">
    <property type="entry name" value="DapA-like"/>
</dbReference>
<dbReference type="Pfam" id="PF00701">
    <property type="entry name" value="DHDPS"/>
    <property type="match status" value="1"/>
</dbReference>
<organism evidence="5 6">
    <name type="scientific">Jiangella asiatica</name>
    <dbReference type="NCBI Taxonomy" id="2530372"/>
    <lineage>
        <taxon>Bacteria</taxon>
        <taxon>Bacillati</taxon>
        <taxon>Actinomycetota</taxon>
        <taxon>Actinomycetes</taxon>
        <taxon>Jiangellales</taxon>
        <taxon>Jiangellaceae</taxon>
        <taxon>Jiangella</taxon>
    </lineage>
</organism>
<dbReference type="PIRSF" id="PIRSF001365">
    <property type="entry name" value="DHDPS"/>
    <property type="match status" value="1"/>
</dbReference>
<evidence type="ECO:0000313" key="6">
    <source>
        <dbReference type="Proteomes" id="UP000294739"/>
    </source>
</evidence>
<dbReference type="InParanoid" id="A0A4R5DLE0"/>
<feature type="binding site" evidence="4">
    <location>
        <position position="213"/>
    </location>
    <ligand>
        <name>pyruvate</name>
        <dbReference type="ChEBI" id="CHEBI:15361"/>
    </ligand>
</feature>
<name>A0A4R5DLE0_9ACTN</name>
<dbReference type="CDD" id="cd00408">
    <property type="entry name" value="DHDPS-like"/>
    <property type="match status" value="1"/>
</dbReference>
<comment type="similarity">
    <text evidence="1 3">Belongs to the DapA family.</text>
</comment>
<evidence type="ECO:0000313" key="5">
    <source>
        <dbReference type="EMBL" id="TDE15046.1"/>
    </source>
</evidence>
<dbReference type="RefSeq" id="WP_131890850.1">
    <property type="nucleotide sequence ID" value="NZ_SMKZ01000002.1"/>
</dbReference>
<reference evidence="5 6" key="1">
    <citation type="submission" date="2019-03" db="EMBL/GenBank/DDBJ databases">
        <title>Draft genome sequences of novel Actinobacteria.</title>
        <authorList>
            <person name="Sahin N."/>
            <person name="Ay H."/>
            <person name="Saygin H."/>
        </authorList>
    </citation>
    <scope>NUCLEOTIDE SEQUENCE [LARGE SCALE GENOMIC DNA]</scope>
    <source>
        <strain evidence="5 6">5K138</strain>
    </source>
</reference>
<comment type="caution">
    <text evidence="5">The sequence shown here is derived from an EMBL/GenBank/DDBJ whole genome shotgun (WGS) entry which is preliminary data.</text>
</comment>
<evidence type="ECO:0000256" key="3">
    <source>
        <dbReference type="PIRNR" id="PIRNR001365"/>
    </source>
</evidence>
<dbReference type="SMART" id="SM01130">
    <property type="entry name" value="DHDPS"/>
    <property type="match status" value="1"/>
</dbReference>
<sequence length="309" mass="31873">MSHTVHGLVPILATPFGPDGSLDRSGLRRLVEFQLASGVDGIAVFGMASEGFALTAAERRLILGDVVAAAAASVPVVAGVNGTSTTTALEQAGEAADGGARALMVLPPFMVKPSPDQLVEFYGRLGEFAHGAGVEVMVQDAPGATGVSMSPALIVELSKLDGVTSVKVESPPTVPKVGAVVDAVGDEDDFAVLGGQNAQFVLDEYARGSIGTMPACEFPDLLAPILADWTAGRTAVAREAFSRLLPLIVHGLQQGIAWAVHKEVLVHRGIIDHATVRLPAKPLDAGGRALLDEILEVLGIARGDQRGEG</sequence>
<dbReference type="SUPFAM" id="SSF51569">
    <property type="entry name" value="Aldolase"/>
    <property type="match status" value="1"/>
</dbReference>
<accession>A0A4R5DLE0</accession>
<gene>
    <name evidence="5" type="ORF">E1269_02775</name>
</gene>
<dbReference type="OrthoDB" id="9778880at2"/>
<dbReference type="Gene3D" id="3.20.20.70">
    <property type="entry name" value="Aldolase class I"/>
    <property type="match status" value="1"/>
</dbReference>
<dbReference type="PANTHER" id="PTHR12128">
    <property type="entry name" value="DIHYDRODIPICOLINATE SYNTHASE"/>
    <property type="match status" value="1"/>
</dbReference>
<evidence type="ECO:0000256" key="4">
    <source>
        <dbReference type="PIRSR" id="PIRSR001365-2"/>
    </source>
</evidence>
<keyword evidence="6" id="KW-1185">Reference proteome</keyword>
<dbReference type="PRINTS" id="PR00146">
    <property type="entry name" value="DHPICSNTHASE"/>
</dbReference>
<dbReference type="Proteomes" id="UP000294739">
    <property type="component" value="Unassembled WGS sequence"/>
</dbReference>
<keyword evidence="2 3" id="KW-0456">Lyase</keyword>
<evidence type="ECO:0000256" key="2">
    <source>
        <dbReference type="ARBA" id="ARBA00023239"/>
    </source>
</evidence>
<evidence type="ECO:0000256" key="1">
    <source>
        <dbReference type="ARBA" id="ARBA00007592"/>
    </source>
</evidence>
<dbReference type="GO" id="GO:0005829">
    <property type="term" value="C:cytosol"/>
    <property type="evidence" value="ECO:0007669"/>
    <property type="project" value="TreeGrafter"/>
</dbReference>